<dbReference type="NCBIfam" id="TIGR01022">
    <property type="entry name" value="rpmJ_bact"/>
    <property type="match status" value="1"/>
</dbReference>
<evidence type="ECO:0000256" key="3">
    <source>
        <dbReference type="ARBA" id="ARBA00023274"/>
    </source>
</evidence>
<reference evidence="5" key="1">
    <citation type="submission" date="2021-01" db="EMBL/GenBank/DDBJ databases">
        <authorList>
            <person name="Corre E."/>
            <person name="Pelletier E."/>
            <person name="Niang G."/>
            <person name="Scheremetjew M."/>
            <person name="Finn R."/>
            <person name="Kale V."/>
            <person name="Holt S."/>
            <person name="Cochrane G."/>
            <person name="Meng A."/>
            <person name="Brown T."/>
            <person name="Cohen L."/>
        </authorList>
    </citation>
    <scope>NUCLEOTIDE SEQUENCE</scope>
    <source>
        <strain evidence="5">CCMP1897</strain>
    </source>
</reference>
<protein>
    <recommendedName>
        <fullName evidence="4">Ribosomal protein</fullName>
    </recommendedName>
</protein>
<dbReference type="HAMAP" id="MF_00251">
    <property type="entry name" value="Ribosomal_bL36"/>
    <property type="match status" value="1"/>
</dbReference>
<evidence type="ECO:0000256" key="2">
    <source>
        <dbReference type="ARBA" id="ARBA00022980"/>
    </source>
</evidence>
<dbReference type="InterPro" id="IPR000473">
    <property type="entry name" value="Ribosomal_bL36"/>
</dbReference>
<dbReference type="GO" id="GO:0003735">
    <property type="term" value="F:structural constituent of ribosome"/>
    <property type="evidence" value="ECO:0007669"/>
    <property type="project" value="InterPro"/>
</dbReference>
<evidence type="ECO:0000256" key="4">
    <source>
        <dbReference type="RuleBase" id="RU000570"/>
    </source>
</evidence>
<accession>A0A7S3UCV7</accession>
<dbReference type="GO" id="GO:0006412">
    <property type="term" value="P:translation"/>
    <property type="evidence" value="ECO:0007669"/>
    <property type="project" value="InterPro"/>
</dbReference>
<evidence type="ECO:0000256" key="1">
    <source>
        <dbReference type="ARBA" id="ARBA00007645"/>
    </source>
</evidence>
<dbReference type="InterPro" id="IPR035977">
    <property type="entry name" value="Ribosomal_bL36_sp"/>
</dbReference>
<dbReference type="EMBL" id="HBIS01003845">
    <property type="protein sequence ID" value="CAE0609666.1"/>
    <property type="molecule type" value="Transcribed_RNA"/>
</dbReference>
<keyword evidence="3 4" id="KW-0687">Ribonucleoprotein</keyword>
<sequence length="104" mass="11864">MRVKASVKRMCEACKVVRRRRRVYIVCKANPKHKQRQGYHTSAIDSIDAEDASRSEACGSIGRERAVNTCFSAHVEVLQARCLECRKEIGIQRPRGQAMDLLFK</sequence>
<keyword evidence="2 4" id="KW-0689">Ribosomal protein</keyword>
<gene>
    <name evidence="5" type="ORF">PSAL00342_LOCUS3485</name>
</gene>
<name>A0A7S3UCV7_9CHLO</name>
<dbReference type="GO" id="GO:0005840">
    <property type="term" value="C:ribosome"/>
    <property type="evidence" value="ECO:0007669"/>
    <property type="project" value="UniProtKB-KW"/>
</dbReference>
<dbReference type="SUPFAM" id="SSF57840">
    <property type="entry name" value="Ribosomal protein L36"/>
    <property type="match status" value="1"/>
</dbReference>
<dbReference type="GO" id="GO:1990904">
    <property type="term" value="C:ribonucleoprotein complex"/>
    <property type="evidence" value="ECO:0007669"/>
    <property type="project" value="UniProtKB-KW"/>
</dbReference>
<evidence type="ECO:0000313" key="5">
    <source>
        <dbReference type="EMBL" id="CAE0609666.1"/>
    </source>
</evidence>
<dbReference type="PROSITE" id="PS00828">
    <property type="entry name" value="RIBOSOMAL_L36"/>
    <property type="match status" value="1"/>
</dbReference>
<dbReference type="Pfam" id="PF00444">
    <property type="entry name" value="Ribosomal_L36"/>
    <property type="match status" value="1"/>
</dbReference>
<proteinExistence type="inferred from homology"/>
<dbReference type="PANTHER" id="PTHR18804:SF16">
    <property type="entry name" value="RIBOSOMAL PROTEIN"/>
    <property type="match status" value="1"/>
</dbReference>
<dbReference type="PANTHER" id="PTHR18804">
    <property type="entry name" value="RIBOSOMAL PROTEIN"/>
    <property type="match status" value="1"/>
</dbReference>
<dbReference type="InterPro" id="IPR052010">
    <property type="entry name" value="Ribosomal_LSU_bL36"/>
</dbReference>
<organism evidence="5">
    <name type="scientific">Picocystis salinarum</name>
    <dbReference type="NCBI Taxonomy" id="88271"/>
    <lineage>
        <taxon>Eukaryota</taxon>
        <taxon>Viridiplantae</taxon>
        <taxon>Chlorophyta</taxon>
        <taxon>Picocystophyceae</taxon>
        <taxon>Picocystales</taxon>
        <taxon>Picocystaceae</taxon>
        <taxon>Picocystis</taxon>
    </lineage>
</organism>
<comment type="similarity">
    <text evidence="1 4">Belongs to the bacterial ribosomal protein bL36 family.</text>
</comment>
<dbReference type="AlphaFoldDB" id="A0A7S3UCV7"/>